<gene>
    <name evidence="3" type="ORF">ODALV1_LOCUS16541</name>
</gene>
<feature type="transmembrane region" description="Helical" evidence="1">
    <location>
        <begin position="487"/>
        <end position="503"/>
    </location>
</feature>
<keyword evidence="4" id="KW-1185">Reference proteome</keyword>
<sequence>MAGVLLPFLLELICAVIALQHFSTMFAQSVDHLDLNSQLEIFKKCSVNLVVNHAHLDQEDEFIGSYEIVPFNFPVILSYIRYIKPTKKKGSRGNGFHCGNQKMNLVPNQGFYFFAPPPPKSYCFVQVYIAPKSCLEEWRHNVRLPINQKRFHALLPDSFLNPIFDLRTTMRAKDAEDFSLEKANLIFIHVHRKPFEWIFYLGTIFSLVDSLFSYPYENRVNGALPTKILFEVERSSKEGLSIVTSASVFTCSDYKKIHNVFFKNCIKMRKEHTSKDACLSLAKLFWWEAPELVTYSNLKGIITSWKQLEAYRSKCRQNILVTRLVHTAVTTGELYLSDLTNQIKADNGSIQVEPFLVLMLCSNCTIISYMQSQVAESKIFPTFDLVVSPFPSTQFSVTTDSNHVHFITCSSLEKEDYLSLLGYVSAFDVGTWITAFVASVISGRLWYRYAKMPIFKVNRNRDKWFHAFFVYHVLLAQGTSAISKMRWITGSWIMTGIVLTFFYQGDNINRLMAPLSKSKLQSFDEMLAENLTIYSPFADTDLLKADYFEILNAGVNATILEWEASGAYNSSDTMELRTVFGAMYSRNHVRNTYKEISIILSRITRTPHMLATAIPTLDFDYFVNKISKCDKYVYVDTLGKVERMKLQLRKHRISGKRTTVSNHAYGQMFNEWMFRENPWPPEAFALKLHSLFQSGIVQLWRTWKFRVETWTDAVQLARNTTNLPKPVSISDNIVVVFYVHVLLLCVACVTFMFEARVVHQNLLKVWLHIHGSFIQLITGSLNWVSGTKLYRWLQYMKK</sequence>
<evidence type="ECO:0000256" key="2">
    <source>
        <dbReference type="SAM" id="SignalP"/>
    </source>
</evidence>
<feature type="transmembrane region" description="Helical" evidence="1">
    <location>
        <begin position="420"/>
        <end position="443"/>
    </location>
</feature>
<accession>A0ABP1R205</accession>
<keyword evidence="1" id="KW-0812">Transmembrane</keyword>
<organism evidence="3 4">
    <name type="scientific">Orchesella dallaii</name>
    <dbReference type="NCBI Taxonomy" id="48710"/>
    <lineage>
        <taxon>Eukaryota</taxon>
        <taxon>Metazoa</taxon>
        <taxon>Ecdysozoa</taxon>
        <taxon>Arthropoda</taxon>
        <taxon>Hexapoda</taxon>
        <taxon>Collembola</taxon>
        <taxon>Entomobryomorpha</taxon>
        <taxon>Entomobryoidea</taxon>
        <taxon>Orchesellidae</taxon>
        <taxon>Orchesellinae</taxon>
        <taxon>Orchesella</taxon>
    </lineage>
</organism>
<evidence type="ECO:0000313" key="3">
    <source>
        <dbReference type="EMBL" id="CAL8114615.1"/>
    </source>
</evidence>
<feature type="chain" id="PRO_5046846835" evidence="2">
    <location>
        <begin position="19"/>
        <end position="798"/>
    </location>
</feature>
<name>A0ABP1R205_9HEXA</name>
<evidence type="ECO:0000256" key="1">
    <source>
        <dbReference type="SAM" id="Phobius"/>
    </source>
</evidence>
<dbReference type="Proteomes" id="UP001642540">
    <property type="component" value="Unassembled WGS sequence"/>
</dbReference>
<keyword evidence="1" id="KW-0472">Membrane</keyword>
<keyword evidence="1" id="KW-1133">Transmembrane helix</keyword>
<feature type="transmembrane region" description="Helical" evidence="1">
    <location>
        <begin position="464"/>
        <end position="481"/>
    </location>
</feature>
<feature type="transmembrane region" description="Helical" evidence="1">
    <location>
        <begin position="733"/>
        <end position="753"/>
    </location>
</feature>
<feature type="transmembrane region" description="Helical" evidence="1">
    <location>
        <begin position="765"/>
        <end position="784"/>
    </location>
</feature>
<proteinExistence type="predicted"/>
<protein>
    <submittedName>
        <fullName evidence="3">Uncharacterized protein</fullName>
    </submittedName>
</protein>
<comment type="caution">
    <text evidence="3">The sequence shown here is derived from an EMBL/GenBank/DDBJ whole genome shotgun (WGS) entry which is preliminary data.</text>
</comment>
<evidence type="ECO:0000313" key="4">
    <source>
        <dbReference type="Proteomes" id="UP001642540"/>
    </source>
</evidence>
<feature type="signal peptide" evidence="2">
    <location>
        <begin position="1"/>
        <end position="18"/>
    </location>
</feature>
<reference evidence="3 4" key="1">
    <citation type="submission" date="2024-08" db="EMBL/GenBank/DDBJ databases">
        <authorList>
            <person name="Cucini C."/>
            <person name="Frati F."/>
        </authorList>
    </citation>
    <scope>NUCLEOTIDE SEQUENCE [LARGE SCALE GENOMIC DNA]</scope>
</reference>
<keyword evidence="2" id="KW-0732">Signal</keyword>
<dbReference type="EMBL" id="CAXLJM020000050">
    <property type="protein sequence ID" value="CAL8114615.1"/>
    <property type="molecule type" value="Genomic_DNA"/>
</dbReference>